<proteinExistence type="predicted"/>
<dbReference type="SMART" id="SM00646">
    <property type="entry name" value="Ami_3"/>
    <property type="match status" value="1"/>
</dbReference>
<feature type="signal peptide" evidence="3">
    <location>
        <begin position="1"/>
        <end position="17"/>
    </location>
</feature>
<dbReference type="Gene3D" id="3.40.630.40">
    <property type="entry name" value="Zn-dependent exopeptidases"/>
    <property type="match status" value="1"/>
</dbReference>
<dbReference type="GO" id="GO:0009253">
    <property type="term" value="P:peptidoglycan catabolic process"/>
    <property type="evidence" value="ECO:0007669"/>
    <property type="project" value="InterPro"/>
</dbReference>
<dbReference type="PANTHER" id="PTHR30404">
    <property type="entry name" value="N-ACETYLMURAMOYL-L-ALANINE AMIDASE"/>
    <property type="match status" value="1"/>
</dbReference>
<sequence length="545" mass="58247">MKRIFIALMPWMALATAVGQTRSAQVVFTYVGTLKAPCYRLADECFVPAAAAKELGWDVEFSDDRAQIHAFGQEAEVAARTFSGAPCLALRKAVAALGGTSEWQDGDRLRVLSIIRSATVDASSATVEAGLPVRAAFSFHESPNRIVIDFRGARYQSDATLALRTGAKIEQVRDDVARLTIEADAMPAVPESVETPTAKFRWTFASPQEVPAAQPAPAPAVPPTNKPDEGSVGGVLPSAPPTTQFGPLSFQVESDSTSSLVGTFRLPVLLDASPAVRRPDPTVVEILLPGLILTDAPPKSASSSIVEIAVRQDRPGAVIVIKLPRPFGVEVSGTRNEVRLRLFKPNIGNGRLAGRTVVVDAGHGGHDTGAKAPDGSLIEKLMTLEIAKLTAERLGEEGATVIMTRRTDEFIPLPDRSEVANRSGADFFLSIHINSNGQNTSSTGGITFIHEHDPTCQVLAECIQHEIALVSHLPSLGVWSDTKIYHSGFSVLRHAKVPAVLIEMGFLSNEYDRAVMATPQFKENAAKAIVAGLKVYLGDVKTAAR</sequence>
<dbReference type="GO" id="GO:0030288">
    <property type="term" value="C:outer membrane-bounded periplasmic space"/>
    <property type="evidence" value="ECO:0007669"/>
    <property type="project" value="TreeGrafter"/>
</dbReference>
<dbReference type="GO" id="GO:0008745">
    <property type="term" value="F:N-acetylmuramoyl-L-alanine amidase activity"/>
    <property type="evidence" value="ECO:0007669"/>
    <property type="project" value="InterPro"/>
</dbReference>
<dbReference type="InterPro" id="IPR050695">
    <property type="entry name" value="N-acetylmuramoyl_amidase_3"/>
</dbReference>
<keyword evidence="1" id="KW-0378">Hydrolase</keyword>
<comment type="caution">
    <text evidence="5">The sequence shown here is derived from an EMBL/GenBank/DDBJ whole genome shotgun (WGS) entry which is preliminary data.</text>
</comment>
<dbReference type="PANTHER" id="PTHR30404:SF0">
    <property type="entry name" value="N-ACETYLMURAMOYL-L-ALANINE AMIDASE AMIC"/>
    <property type="match status" value="1"/>
</dbReference>
<dbReference type="InterPro" id="IPR002508">
    <property type="entry name" value="MurNAc-LAA_cat"/>
</dbReference>
<organism evidence="5 6">
    <name type="scientific">Fimbriimonas ginsengisoli</name>
    <dbReference type="NCBI Taxonomy" id="1005039"/>
    <lineage>
        <taxon>Bacteria</taxon>
        <taxon>Bacillati</taxon>
        <taxon>Armatimonadota</taxon>
        <taxon>Fimbriimonadia</taxon>
        <taxon>Fimbriimonadales</taxon>
        <taxon>Fimbriimonadaceae</taxon>
        <taxon>Fimbriimonas</taxon>
    </lineage>
</organism>
<dbReference type="EMBL" id="JACOSL010000022">
    <property type="protein sequence ID" value="MBI1756136.1"/>
    <property type="molecule type" value="Genomic_DNA"/>
</dbReference>
<reference evidence="5" key="1">
    <citation type="submission" date="2020-07" db="EMBL/GenBank/DDBJ databases">
        <title>Huge and variable diversity of episymbiotic CPR bacteria and DPANN archaea in groundwater ecosystems.</title>
        <authorList>
            <person name="He C.Y."/>
            <person name="Keren R."/>
            <person name="Whittaker M."/>
            <person name="Farag I.F."/>
            <person name="Doudna J."/>
            <person name="Cate J.H.D."/>
            <person name="Banfield J.F."/>
        </authorList>
    </citation>
    <scope>NUCLEOTIDE SEQUENCE</scope>
    <source>
        <strain evidence="5">NC_groundwater_17_Pr7_B-0.1um_64_12</strain>
    </source>
</reference>
<name>A0A931PW05_FIMGI</name>
<dbReference type="SUPFAM" id="SSF53187">
    <property type="entry name" value="Zn-dependent exopeptidases"/>
    <property type="match status" value="1"/>
</dbReference>
<accession>A0A931PW05</accession>
<evidence type="ECO:0000313" key="5">
    <source>
        <dbReference type="EMBL" id="MBI1756136.1"/>
    </source>
</evidence>
<dbReference type="CDD" id="cd02696">
    <property type="entry name" value="MurNAc-LAA"/>
    <property type="match status" value="1"/>
</dbReference>
<keyword evidence="3" id="KW-0732">Signal</keyword>
<evidence type="ECO:0000256" key="3">
    <source>
        <dbReference type="SAM" id="SignalP"/>
    </source>
</evidence>
<protein>
    <submittedName>
        <fullName evidence="5">N-acetylmuramoyl-L-alanine amidase</fullName>
    </submittedName>
</protein>
<gene>
    <name evidence="5" type="ORF">HYR64_03410</name>
</gene>
<evidence type="ECO:0000259" key="4">
    <source>
        <dbReference type="SMART" id="SM00646"/>
    </source>
</evidence>
<evidence type="ECO:0000256" key="2">
    <source>
        <dbReference type="SAM" id="MobiDB-lite"/>
    </source>
</evidence>
<feature type="compositionally biased region" description="Pro residues" evidence="2">
    <location>
        <begin position="214"/>
        <end position="225"/>
    </location>
</feature>
<dbReference type="Pfam" id="PF01520">
    <property type="entry name" value="Amidase_3"/>
    <property type="match status" value="1"/>
</dbReference>
<feature type="chain" id="PRO_5038101757" evidence="3">
    <location>
        <begin position="18"/>
        <end position="545"/>
    </location>
</feature>
<evidence type="ECO:0000313" key="6">
    <source>
        <dbReference type="Proteomes" id="UP000727962"/>
    </source>
</evidence>
<dbReference type="Proteomes" id="UP000727962">
    <property type="component" value="Unassembled WGS sequence"/>
</dbReference>
<evidence type="ECO:0000256" key="1">
    <source>
        <dbReference type="ARBA" id="ARBA00022801"/>
    </source>
</evidence>
<feature type="domain" description="MurNAc-LAA" evidence="4">
    <location>
        <begin position="417"/>
        <end position="534"/>
    </location>
</feature>
<dbReference type="AlphaFoldDB" id="A0A931PW05"/>
<feature type="region of interest" description="Disordered" evidence="2">
    <location>
        <begin position="209"/>
        <end position="231"/>
    </location>
</feature>